<keyword evidence="1" id="KW-0812">Transmembrane</keyword>
<dbReference type="Proteomes" id="UP001597062">
    <property type="component" value="Unassembled WGS sequence"/>
</dbReference>
<evidence type="ECO:0000313" key="2">
    <source>
        <dbReference type="EMBL" id="MFD0992167.1"/>
    </source>
</evidence>
<organism evidence="2 3">
    <name type="scientific">Tenacibaculum geojense</name>
    <dbReference type="NCBI Taxonomy" id="915352"/>
    <lineage>
        <taxon>Bacteria</taxon>
        <taxon>Pseudomonadati</taxon>
        <taxon>Bacteroidota</taxon>
        <taxon>Flavobacteriia</taxon>
        <taxon>Flavobacteriales</taxon>
        <taxon>Flavobacteriaceae</taxon>
        <taxon>Tenacibaculum</taxon>
    </lineage>
</organism>
<proteinExistence type="predicted"/>
<dbReference type="EMBL" id="JBHTJR010000018">
    <property type="protein sequence ID" value="MFD0992167.1"/>
    <property type="molecule type" value="Genomic_DNA"/>
</dbReference>
<keyword evidence="1" id="KW-0472">Membrane</keyword>
<gene>
    <name evidence="2" type="ORF">ACFQ1U_03030</name>
</gene>
<evidence type="ECO:0000256" key="1">
    <source>
        <dbReference type="SAM" id="Phobius"/>
    </source>
</evidence>
<keyword evidence="3" id="KW-1185">Reference proteome</keyword>
<sequence>MKIKETLDFFLNLKNNSVEKSEIKVFDKYIGILSDLKNRDLTQKQIESIELKLEILNLKTESEDRKKYLTKKLSEFEKFLKDNLALISDGHYTGYGMVFGMLIGVLTQLYFGIYSMLGGMVIGMIIGAIMDSEAKKQGRVLKTKIDKNTSYNNV</sequence>
<reference evidence="3" key="1">
    <citation type="journal article" date="2019" name="Int. J. Syst. Evol. Microbiol.">
        <title>The Global Catalogue of Microorganisms (GCM) 10K type strain sequencing project: providing services to taxonomists for standard genome sequencing and annotation.</title>
        <authorList>
            <consortium name="The Broad Institute Genomics Platform"/>
            <consortium name="The Broad Institute Genome Sequencing Center for Infectious Disease"/>
            <person name="Wu L."/>
            <person name="Ma J."/>
        </authorList>
    </citation>
    <scope>NUCLEOTIDE SEQUENCE [LARGE SCALE GENOMIC DNA]</scope>
    <source>
        <strain evidence="3">CCUG 60527</strain>
    </source>
</reference>
<feature type="transmembrane region" description="Helical" evidence="1">
    <location>
        <begin position="109"/>
        <end position="129"/>
    </location>
</feature>
<name>A0ABW3JNX4_9FLAO</name>
<keyword evidence="1" id="KW-1133">Transmembrane helix</keyword>
<comment type="caution">
    <text evidence="2">The sequence shown here is derived from an EMBL/GenBank/DDBJ whole genome shotgun (WGS) entry which is preliminary data.</text>
</comment>
<evidence type="ECO:0000313" key="3">
    <source>
        <dbReference type="Proteomes" id="UP001597062"/>
    </source>
</evidence>
<accession>A0ABW3JNX4</accession>
<dbReference type="RefSeq" id="WP_386105179.1">
    <property type="nucleotide sequence ID" value="NZ_JBHTJR010000018.1"/>
</dbReference>
<protein>
    <submittedName>
        <fullName evidence="2">Uncharacterized protein</fullName>
    </submittedName>
</protein>